<dbReference type="AlphaFoldDB" id="A0A017SN27"/>
<name>A0A017SN27_ASPRC</name>
<protein>
    <submittedName>
        <fullName evidence="2">Uncharacterized protein</fullName>
    </submittedName>
</protein>
<dbReference type="Proteomes" id="UP000019804">
    <property type="component" value="Unassembled WGS sequence"/>
</dbReference>
<proteinExistence type="predicted"/>
<evidence type="ECO:0000313" key="2">
    <source>
        <dbReference type="EMBL" id="EYE98201.1"/>
    </source>
</evidence>
<dbReference type="GeneID" id="63693290"/>
<keyword evidence="3" id="KW-1185">Reference proteome</keyword>
<accession>A0A017SN27</accession>
<feature type="region of interest" description="Disordered" evidence="1">
    <location>
        <begin position="1"/>
        <end position="24"/>
    </location>
</feature>
<dbReference type="EMBL" id="KK088414">
    <property type="protein sequence ID" value="EYE98201.1"/>
    <property type="molecule type" value="Genomic_DNA"/>
</dbReference>
<sequence>MYRGKDRHTPTTSRTSTDPRIRSKTPKNWYLGLVLRFRPRTRSLSPGGAGGLQSSRKHYWGLESTYLTTGYNSVLESSGYASLVPQAQRSGPGSGKGRRREWAVMVWTGLSYVGSNWVVSDGAMISKGN</sequence>
<dbReference type="RefSeq" id="XP_040641889.1">
    <property type="nucleotide sequence ID" value="XM_040778166.1"/>
</dbReference>
<dbReference type="HOGENOM" id="CLU_1948405_0_0_1"/>
<evidence type="ECO:0000313" key="3">
    <source>
        <dbReference type="Proteomes" id="UP000019804"/>
    </source>
</evidence>
<organism evidence="2 3">
    <name type="scientific">Aspergillus ruber (strain CBS 135680)</name>
    <dbReference type="NCBI Taxonomy" id="1388766"/>
    <lineage>
        <taxon>Eukaryota</taxon>
        <taxon>Fungi</taxon>
        <taxon>Dikarya</taxon>
        <taxon>Ascomycota</taxon>
        <taxon>Pezizomycotina</taxon>
        <taxon>Eurotiomycetes</taxon>
        <taxon>Eurotiomycetidae</taxon>
        <taxon>Eurotiales</taxon>
        <taxon>Aspergillaceae</taxon>
        <taxon>Aspergillus</taxon>
        <taxon>Aspergillus subgen. Aspergillus</taxon>
    </lineage>
</organism>
<gene>
    <name evidence="2" type="ORF">EURHEDRAFT_272961</name>
</gene>
<reference evidence="3" key="1">
    <citation type="journal article" date="2014" name="Nat. Commun.">
        <title>Genomic adaptations of the halophilic Dead Sea filamentous fungus Eurotium rubrum.</title>
        <authorList>
            <person name="Kis-Papo T."/>
            <person name="Weig A.R."/>
            <person name="Riley R."/>
            <person name="Persoh D."/>
            <person name="Salamov A."/>
            <person name="Sun H."/>
            <person name="Lipzen A."/>
            <person name="Wasser S.P."/>
            <person name="Rambold G."/>
            <person name="Grigoriev I.V."/>
            <person name="Nevo E."/>
        </authorList>
    </citation>
    <scope>NUCLEOTIDE SEQUENCE [LARGE SCALE GENOMIC DNA]</scope>
    <source>
        <strain evidence="3">CBS 135680</strain>
    </source>
</reference>
<evidence type="ECO:0000256" key="1">
    <source>
        <dbReference type="SAM" id="MobiDB-lite"/>
    </source>
</evidence>